<name>A0A7X9XJU9_9BACE</name>
<protein>
    <submittedName>
        <fullName evidence="1">Uncharacterized protein</fullName>
    </submittedName>
</protein>
<evidence type="ECO:0000313" key="1">
    <source>
        <dbReference type="EMBL" id="NME87586.1"/>
    </source>
</evidence>
<comment type="caution">
    <text evidence="1">The sequence shown here is derived from an EMBL/GenBank/DDBJ whole genome shotgun (WGS) entry which is preliminary data.</text>
</comment>
<organism evidence="1 2">
    <name type="scientific">Bacteroides eggerthii</name>
    <dbReference type="NCBI Taxonomy" id="28111"/>
    <lineage>
        <taxon>Bacteria</taxon>
        <taxon>Pseudomonadati</taxon>
        <taxon>Bacteroidota</taxon>
        <taxon>Bacteroidia</taxon>
        <taxon>Bacteroidales</taxon>
        <taxon>Bacteroidaceae</taxon>
        <taxon>Bacteroides</taxon>
    </lineage>
</organism>
<gene>
    <name evidence="1" type="ORF">HF841_16455</name>
</gene>
<accession>A0A7X9XJU9</accession>
<dbReference type="Proteomes" id="UP000520291">
    <property type="component" value="Unassembled WGS sequence"/>
</dbReference>
<dbReference type="RefSeq" id="WP_168948125.1">
    <property type="nucleotide sequence ID" value="NZ_JABAGL010000026.1"/>
</dbReference>
<sequence length="142" mass="16371">MSIGIINKLDTPWIFTTHLQQDKWHIKYSELTEICQGGPLVGNLIVNEQKVFSDKSFGGPLLYFNNIVIIPMFIRKFCVTGFMLSAIELSTMRLKLAKGIYDLIYLDSIEENEILFYQDKNRNKLSKLSIDNIRLNLPQKVG</sequence>
<dbReference type="AlphaFoldDB" id="A0A7X9XJU9"/>
<dbReference type="EMBL" id="JABAGL010000026">
    <property type="protein sequence ID" value="NME87586.1"/>
    <property type="molecule type" value="Genomic_DNA"/>
</dbReference>
<evidence type="ECO:0000313" key="2">
    <source>
        <dbReference type="Proteomes" id="UP000520291"/>
    </source>
</evidence>
<reference evidence="1 2" key="1">
    <citation type="submission" date="2020-04" db="EMBL/GenBank/DDBJ databases">
        <authorList>
            <person name="Hitch T.C.A."/>
            <person name="Wylensek D."/>
            <person name="Clavel T."/>
        </authorList>
    </citation>
    <scope>NUCLEOTIDE SEQUENCE [LARGE SCALE GENOMIC DNA]</scope>
    <source>
        <strain evidence="1 2">WCA3-601-WT-5E</strain>
    </source>
</reference>
<proteinExistence type="predicted"/>